<dbReference type="InterPro" id="IPR043738">
    <property type="entry name" value="DUF5683"/>
</dbReference>
<evidence type="ECO:0000313" key="3">
    <source>
        <dbReference type="EMBL" id="WEK38178.1"/>
    </source>
</evidence>
<evidence type="ECO:0000256" key="1">
    <source>
        <dbReference type="SAM" id="SignalP"/>
    </source>
</evidence>
<organism evidence="3 4">
    <name type="scientific">Candidatus Pseudobacter hemicellulosilyticus</name>
    <dbReference type="NCBI Taxonomy" id="3121375"/>
    <lineage>
        <taxon>Bacteria</taxon>
        <taxon>Pseudomonadati</taxon>
        <taxon>Bacteroidota</taxon>
        <taxon>Chitinophagia</taxon>
        <taxon>Chitinophagales</taxon>
        <taxon>Chitinophagaceae</taxon>
        <taxon>Pseudobacter</taxon>
    </lineage>
</organism>
<feature type="signal peptide" evidence="1">
    <location>
        <begin position="1"/>
        <end position="19"/>
    </location>
</feature>
<feature type="chain" id="PRO_5042544277" evidence="1">
    <location>
        <begin position="20"/>
        <end position="240"/>
    </location>
</feature>
<dbReference type="EMBL" id="CP119311">
    <property type="protein sequence ID" value="WEK38178.1"/>
    <property type="molecule type" value="Genomic_DNA"/>
</dbReference>
<reference evidence="3" key="1">
    <citation type="submission" date="2023-03" db="EMBL/GenBank/DDBJ databases">
        <title>Andean soil-derived lignocellulolytic bacterial consortium as a source of novel taxa and putative plastic-active enzymes.</title>
        <authorList>
            <person name="Diaz-Garcia L."/>
            <person name="Chuvochina M."/>
            <person name="Feuerriegel G."/>
            <person name="Bunk B."/>
            <person name="Sproer C."/>
            <person name="Streit W.R."/>
            <person name="Rodriguez L.M."/>
            <person name="Overmann J."/>
            <person name="Jimenez D.J."/>
        </authorList>
    </citation>
    <scope>NUCLEOTIDE SEQUENCE</scope>
    <source>
        <strain evidence="3">MAG 7</strain>
    </source>
</reference>
<accession>A0AAJ6BID1</accession>
<protein>
    <submittedName>
        <fullName evidence="3">DUF5683 domain-containing protein</fullName>
    </submittedName>
</protein>
<sequence>MSRFLVFACLVLIPALLKAQVPDSVVVKRDSIMRENSREAVEAAAKKEDSINKKLTSLDTLALQDSINKAKHSPRKAAIRSAIMPGLGQIYNKKYWKVPIVYAAVGIPAGLFVYNKNWYDRTRYALSVVANNSYNNADSMARVHTRLKPLVDLKAEGSLLNYRNEFRKNMDYSILFTLLFWGLNVVDATVDAHLKDFDVSDDLSLKIKPAIIGPNYTPGVSFVFTIGAKSPKSNTFATLQ</sequence>
<proteinExistence type="predicted"/>
<name>A0AAJ6BID1_9BACT</name>
<dbReference type="Pfam" id="PF18935">
    <property type="entry name" value="DUF5683"/>
    <property type="match status" value="1"/>
</dbReference>
<feature type="domain" description="DUF5683" evidence="2">
    <location>
        <begin position="71"/>
        <end position="223"/>
    </location>
</feature>
<dbReference type="Proteomes" id="UP001220610">
    <property type="component" value="Chromosome"/>
</dbReference>
<dbReference type="AlphaFoldDB" id="A0AAJ6BID1"/>
<evidence type="ECO:0000313" key="4">
    <source>
        <dbReference type="Proteomes" id="UP001220610"/>
    </source>
</evidence>
<evidence type="ECO:0000259" key="2">
    <source>
        <dbReference type="Pfam" id="PF18935"/>
    </source>
</evidence>
<keyword evidence="1" id="KW-0732">Signal</keyword>
<gene>
    <name evidence="3" type="ORF">P0Y53_11790</name>
</gene>